<dbReference type="PANTHER" id="PTHR43525:SF2">
    <property type="entry name" value="CYSTATHIONINE BETA-LYASE-RELATED"/>
    <property type="match status" value="1"/>
</dbReference>
<dbReference type="CDD" id="cd00609">
    <property type="entry name" value="AAT_like"/>
    <property type="match status" value="1"/>
</dbReference>
<dbReference type="Proteomes" id="UP001500957">
    <property type="component" value="Unassembled WGS sequence"/>
</dbReference>
<keyword evidence="7" id="KW-0808">Transferase</keyword>
<feature type="domain" description="Aminotransferase class I/classII large" evidence="6">
    <location>
        <begin position="48"/>
        <end position="383"/>
    </location>
</feature>
<dbReference type="InterPro" id="IPR015421">
    <property type="entry name" value="PyrdxlP-dep_Trfase_major"/>
</dbReference>
<dbReference type="InterPro" id="IPR015422">
    <property type="entry name" value="PyrdxlP-dep_Trfase_small"/>
</dbReference>
<protein>
    <recommendedName>
        <fullName evidence="2">cysteine-S-conjugate beta-lyase</fullName>
        <ecNumber evidence="2">4.4.1.13</ecNumber>
    </recommendedName>
</protein>
<dbReference type="EMBL" id="BAAAHE010000012">
    <property type="protein sequence ID" value="GAA0615793.1"/>
    <property type="molecule type" value="Genomic_DNA"/>
</dbReference>
<evidence type="ECO:0000313" key="7">
    <source>
        <dbReference type="EMBL" id="GAA0615793.1"/>
    </source>
</evidence>
<evidence type="ECO:0000256" key="3">
    <source>
        <dbReference type="ARBA" id="ARBA00022898"/>
    </source>
</evidence>
<keyword evidence="7" id="KW-0032">Aminotransferase</keyword>
<keyword evidence="3" id="KW-0663">Pyridoxal phosphate</keyword>
<organism evidence="7 8">
    <name type="scientific">Sporichthya brevicatena</name>
    <dbReference type="NCBI Taxonomy" id="171442"/>
    <lineage>
        <taxon>Bacteria</taxon>
        <taxon>Bacillati</taxon>
        <taxon>Actinomycetota</taxon>
        <taxon>Actinomycetes</taxon>
        <taxon>Sporichthyales</taxon>
        <taxon>Sporichthyaceae</taxon>
        <taxon>Sporichthya</taxon>
    </lineage>
</organism>
<dbReference type="Pfam" id="PF00155">
    <property type="entry name" value="Aminotran_1_2"/>
    <property type="match status" value="1"/>
</dbReference>
<proteinExistence type="inferred from homology"/>
<dbReference type="InterPro" id="IPR051798">
    <property type="entry name" value="Class-II_PLP-Dep_Aminotrans"/>
</dbReference>
<evidence type="ECO:0000256" key="4">
    <source>
        <dbReference type="ARBA" id="ARBA00023239"/>
    </source>
</evidence>
<evidence type="ECO:0000313" key="8">
    <source>
        <dbReference type="Proteomes" id="UP001500957"/>
    </source>
</evidence>
<accession>A0ABP3RS53</accession>
<comment type="caution">
    <text evidence="7">The sequence shown here is derived from an EMBL/GenBank/DDBJ whole genome shotgun (WGS) entry which is preliminary data.</text>
</comment>
<dbReference type="InterPro" id="IPR027619">
    <property type="entry name" value="C-S_lyase_PatB-like"/>
</dbReference>
<gene>
    <name evidence="7" type="ORF">GCM10009547_17210</name>
</gene>
<reference evidence="8" key="1">
    <citation type="journal article" date="2019" name="Int. J. Syst. Evol. Microbiol.">
        <title>The Global Catalogue of Microorganisms (GCM) 10K type strain sequencing project: providing services to taxonomists for standard genome sequencing and annotation.</title>
        <authorList>
            <consortium name="The Broad Institute Genomics Platform"/>
            <consortium name="The Broad Institute Genome Sequencing Center for Infectious Disease"/>
            <person name="Wu L."/>
            <person name="Ma J."/>
        </authorList>
    </citation>
    <scope>NUCLEOTIDE SEQUENCE [LARGE SCALE GENOMIC DNA]</scope>
    <source>
        <strain evidence="8">JCM 10671</strain>
    </source>
</reference>
<evidence type="ECO:0000259" key="6">
    <source>
        <dbReference type="Pfam" id="PF00155"/>
    </source>
</evidence>
<dbReference type="InterPro" id="IPR015424">
    <property type="entry name" value="PyrdxlP-dep_Trfase"/>
</dbReference>
<evidence type="ECO:0000256" key="2">
    <source>
        <dbReference type="ARBA" id="ARBA00012224"/>
    </source>
</evidence>
<dbReference type="GO" id="GO:0008483">
    <property type="term" value="F:transaminase activity"/>
    <property type="evidence" value="ECO:0007669"/>
    <property type="project" value="UniProtKB-KW"/>
</dbReference>
<dbReference type="PANTHER" id="PTHR43525">
    <property type="entry name" value="PROTEIN MALY"/>
    <property type="match status" value="1"/>
</dbReference>
<dbReference type="Gene3D" id="3.40.640.10">
    <property type="entry name" value="Type I PLP-dependent aspartate aminotransferase-like (Major domain)"/>
    <property type="match status" value="1"/>
</dbReference>
<keyword evidence="8" id="KW-1185">Reference proteome</keyword>
<dbReference type="InterPro" id="IPR004839">
    <property type="entry name" value="Aminotransferase_I/II_large"/>
</dbReference>
<name>A0ABP3RS53_9ACTN</name>
<comment type="similarity">
    <text evidence="5">Belongs to the class-II pyridoxal-phosphate-dependent aminotransferase family. MalY/PatB cystathionine beta-lyase subfamily.</text>
</comment>
<dbReference type="SUPFAM" id="SSF53383">
    <property type="entry name" value="PLP-dependent transferases"/>
    <property type="match status" value="1"/>
</dbReference>
<dbReference type="Gene3D" id="3.90.1150.10">
    <property type="entry name" value="Aspartate Aminotransferase, domain 1"/>
    <property type="match status" value="1"/>
</dbReference>
<evidence type="ECO:0000256" key="1">
    <source>
        <dbReference type="ARBA" id="ARBA00001933"/>
    </source>
</evidence>
<sequence>MTSPADRYGFDALDLAVLHERHSTKWRSYPPDVLPAWVAEMDFGTAAPVAAAIEAAVERGDLGYAVDLVAPDLTEAFCGFASRHWSWEVDPAQVYLLRDTMRGIELWIETFTAPGDGVVVTTPVYYPFLHAIAELGRRMVAVPVLPSTAGWELDLDGLASAFSAGHRMLLLCNPHNPVGRVYPEATLRAVAELAERYDVRVVSDEIHAPLTFSPATFVPFATLGEDVARRTLTLHSASKSFNLAGLGAAVAVIGNPEDAKAFAAISYRHRGPAGILGIEASVAAYRFGDPWLAALVTHLQTVRDHLRTQLTERLPEIAWAPHEGTYLAWLDCRALRLPSPQQTFLDRGRVAFNDGSAFGPGGDGFVRLNFGTSRPLVTEMVTRMQTALALR</sequence>
<dbReference type="EC" id="4.4.1.13" evidence="2"/>
<evidence type="ECO:0000256" key="5">
    <source>
        <dbReference type="ARBA" id="ARBA00037974"/>
    </source>
</evidence>
<dbReference type="NCBIfam" id="TIGR04350">
    <property type="entry name" value="C_S_lyase_PatB"/>
    <property type="match status" value="1"/>
</dbReference>
<dbReference type="RefSeq" id="WP_344603640.1">
    <property type="nucleotide sequence ID" value="NZ_BAAAHE010000012.1"/>
</dbReference>
<keyword evidence="4" id="KW-0456">Lyase</keyword>
<comment type="cofactor">
    <cofactor evidence="1">
        <name>pyridoxal 5'-phosphate</name>
        <dbReference type="ChEBI" id="CHEBI:597326"/>
    </cofactor>
</comment>